<proteinExistence type="predicted"/>
<evidence type="ECO:0000313" key="3">
    <source>
        <dbReference type="Proteomes" id="UP000247523"/>
    </source>
</evidence>
<dbReference type="Proteomes" id="UP000247523">
    <property type="component" value="Unassembled WGS sequence"/>
</dbReference>
<evidence type="ECO:0000313" key="2">
    <source>
        <dbReference type="EMBL" id="PXV87346.1"/>
    </source>
</evidence>
<feature type="transmembrane region" description="Helical" evidence="1">
    <location>
        <begin position="6"/>
        <end position="25"/>
    </location>
</feature>
<keyword evidence="1" id="KW-0812">Transmembrane</keyword>
<organism evidence="2 3">
    <name type="scientific">Lachnotalea glycerini</name>
    <dbReference type="NCBI Taxonomy" id="1763509"/>
    <lineage>
        <taxon>Bacteria</taxon>
        <taxon>Bacillati</taxon>
        <taxon>Bacillota</taxon>
        <taxon>Clostridia</taxon>
        <taxon>Lachnospirales</taxon>
        <taxon>Lachnospiraceae</taxon>
        <taxon>Lachnotalea</taxon>
    </lineage>
</organism>
<accession>A0A318EKR0</accession>
<dbReference type="AlphaFoldDB" id="A0A318EKR0"/>
<dbReference type="EMBL" id="QICS01000010">
    <property type="protein sequence ID" value="PXV87346.1"/>
    <property type="molecule type" value="Genomic_DNA"/>
</dbReference>
<protein>
    <recommendedName>
        <fullName evidence="4">DUF4064 domain-containing protein</fullName>
    </recommendedName>
</protein>
<evidence type="ECO:0000256" key="1">
    <source>
        <dbReference type="SAM" id="Phobius"/>
    </source>
</evidence>
<evidence type="ECO:0008006" key="4">
    <source>
        <dbReference type="Google" id="ProtNLM"/>
    </source>
</evidence>
<feature type="transmembrane region" description="Helical" evidence="1">
    <location>
        <begin position="37"/>
        <end position="60"/>
    </location>
</feature>
<sequence>MLLYLILSLSGCVIGIILVIATIIFRKRIEPSVMIALIAFGIIITMFCAGLILVLLPVTFGFTLQD</sequence>
<comment type="caution">
    <text evidence="2">The sequence shown here is derived from an EMBL/GenBank/DDBJ whole genome shotgun (WGS) entry which is preliminary data.</text>
</comment>
<gene>
    <name evidence="2" type="ORF">C8E03_110107</name>
</gene>
<name>A0A318EKR0_9FIRM</name>
<keyword evidence="1" id="KW-1133">Transmembrane helix</keyword>
<keyword evidence="1" id="KW-0472">Membrane</keyword>
<reference evidence="2 3" key="1">
    <citation type="submission" date="2018-05" db="EMBL/GenBank/DDBJ databases">
        <title>Genomic Encyclopedia of Type Strains, Phase IV (KMG-IV): sequencing the most valuable type-strain genomes for metagenomic binning, comparative biology and taxonomic classification.</title>
        <authorList>
            <person name="Goeker M."/>
        </authorList>
    </citation>
    <scope>NUCLEOTIDE SEQUENCE [LARGE SCALE GENOMIC DNA]</scope>
    <source>
        <strain evidence="2 3">DSM 28816</strain>
    </source>
</reference>